<dbReference type="FunFam" id="1.10.10.60:FF:000214">
    <property type="entry name" value="Homeobox expressed in ES cells 1"/>
    <property type="match status" value="1"/>
</dbReference>
<dbReference type="EMBL" id="JAFDVH010000005">
    <property type="protein sequence ID" value="KAG7478146.1"/>
    <property type="molecule type" value="Genomic_DNA"/>
</dbReference>
<evidence type="ECO:0000313" key="12">
    <source>
        <dbReference type="Proteomes" id="UP001046870"/>
    </source>
</evidence>
<dbReference type="GO" id="GO:0021983">
    <property type="term" value="P:pituitary gland development"/>
    <property type="evidence" value="ECO:0007669"/>
    <property type="project" value="TreeGrafter"/>
</dbReference>
<keyword evidence="3" id="KW-0217">Developmental protein</keyword>
<dbReference type="InterPro" id="IPR009057">
    <property type="entry name" value="Homeodomain-like_sf"/>
</dbReference>
<comment type="similarity">
    <text evidence="2">Belongs to the ANF homeobox family.</text>
</comment>
<dbReference type="Proteomes" id="UP001046870">
    <property type="component" value="Chromosome 5"/>
</dbReference>
<dbReference type="SMART" id="SM00389">
    <property type="entry name" value="HOX"/>
    <property type="match status" value="1"/>
</dbReference>
<name>A0A9D3TF78_MEGAT</name>
<accession>A0A9D3TF78</accession>
<feature type="DNA-binding region" description="Homeobox" evidence="7">
    <location>
        <begin position="121"/>
        <end position="180"/>
    </location>
</feature>
<feature type="region of interest" description="Disordered" evidence="9">
    <location>
        <begin position="63"/>
        <end position="106"/>
    </location>
</feature>
<evidence type="ECO:0000256" key="6">
    <source>
        <dbReference type="ARBA" id="ARBA00023242"/>
    </source>
</evidence>
<feature type="compositionally biased region" description="Polar residues" evidence="9">
    <location>
        <begin position="76"/>
        <end position="93"/>
    </location>
</feature>
<dbReference type="InterPro" id="IPR017970">
    <property type="entry name" value="Homeobox_CS"/>
</dbReference>
<dbReference type="InterPro" id="IPR043402">
    <property type="entry name" value="Hesx1"/>
</dbReference>
<evidence type="ECO:0000256" key="9">
    <source>
        <dbReference type="SAM" id="MobiDB-lite"/>
    </source>
</evidence>
<dbReference type="Gene3D" id="1.10.10.60">
    <property type="entry name" value="Homeodomain-like"/>
    <property type="match status" value="1"/>
</dbReference>
<dbReference type="PROSITE" id="PS50071">
    <property type="entry name" value="HOMEOBOX_2"/>
    <property type="match status" value="1"/>
</dbReference>
<keyword evidence="12" id="KW-1185">Reference proteome</keyword>
<feature type="domain" description="Homeobox" evidence="10">
    <location>
        <begin position="119"/>
        <end position="179"/>
    </location>
</feature>
<dbReference type="GO" id="GO:0005634">
    <property type="term" value="C:nucleus"/>
    <property type="evidence" value="ECO:0007669"/>
    <property type="project" value="UniProtKB-SubCell"/>
</dbReference>
<organism evidence="11 12">
    <name type="scientific">Megalops atlanticus</name>
    <name type="common">Tarpon</name>
    <name type="synonym">Clupea gigantea</name>
    <dbReference type="NCBI Taxonomy" id="7932"/>
    <lineage>
        <taxon>Eukaryota</taxon>
        <taxon>Metazoa</taxon>
        <taxon>Chordata</taxon>
        <taxon>Craniata</taxon>
        <taxon>Vertebrata</taxon>
        <taxon>Euteleostomi</taxon>
        <taxon>Actinopterygii</taxon>
        <taxon>Neopterygii</taxon>
        <taxon>Teleostei</taxon>
        <taxon>Elopiformes</taxon>
        <taxon>Megalopidae</taxon>
        <taxon>Megalops</taxon>
    </lineage>
</organism>
<evidence type="ECO:0000256" key="2">
    <source>
        <dbReference type="ARBA" id="ARBA00006791"/>
    </source>
</evidence>
<comment type="caution">
    <text evidence="11">The sequence shown here is derived from an EMBL/GenBank/DDBJ whole genome shotgun (WGS) entry which is preliminary data.</text>
</comment>
<evidence type="ECO:0000256" key="4">
    <source>
        <dbReference type="ARBA" id="ARBA00023125"/>
    </source>
</evidence>
<dbReference type="InterPro" id="IPR001356">
    <property type="entry name" value="HD"/>
</dbReference>
<gene>
    <name evidence="11" type="ORF">MATL_G00077360</name>
</gene>
<evidence type="ECO:0000256" key="1">
    <source>
        <dbReference type="ARBA" id="ARBA00004123"/>
    </source>
</evidence>
<evidence type="ECO:0000256" key="5">
    <source>
        <dbReference type="ARBA" id="ARBA00023155"/>
    </source>
</evidence>
<dbReference type="Pfam" id="PF00046">
    <property type="entry name" value="Homeodomain"/>
    <property type="match status" value="1"/>
</dbReference>
<keyword evidence="6 7" id="KW-0539">Nucleus</keyword>
<evidence type="ECO:0000256" key="8">
    <source>
        <dbReference type="RuleBase" id="RU000682"/>
    </source>
</evidence>
<evidence type="ECO:0000256" key="3">
    <source>
        <dbReference type="ARBA" id="ARBA00022473"/>
    </source>
</evidence>
<dbReference type="PANTHER" id="PTHR46966:SF1">
    <property type="entry name" value="HOMEOBOX EXPRESSED IN ES CELLS 1"/>
    <property type="match status" value="1"/>
</dbReference>
<dbReference type="PANTHER" id="PTHR46966">
    <property type="entry name" value="HOMEOBOX EXPRESSED IN ES CELLS 1"/>
    <property type="match status" value="1"/>
</dbReference>
<keyword evidence="4 7" id="KW-0238">DNA-binding</keyword>
<protein>
    <recommendedName>
        <fullName evidence="10">Homeobox domain-containing protein</fullName>
    </recommendedName>
</protein>
<dbReference type="OrthoDB" id="6159439at2759"/>
<sequence>MRVSSVSIRPADSSLQFGAPGVAARYLSLFTMPSSAVLRVIQSVDKKTVFTIESILGLEKKEPRTINPKPHRPWTDSETTQHQSHIGKNSHTSPEVKSKEENITNQVTTDSYRRTLNWYIGRRPRTAFTGTQIEILESVFQVNSYPGIDVREELAQRLELDEDRIQIWFQNRRAKLKRSHRESQFLMVKKAFTDLQGPAEQ</sequence>
<proteinExistence type="inferred from homology"/>
<reference evidence="11" key="1">
    <citation type="submission" date="2021-01" db="EMBL/GenBank/DDBJ databases">
        <authorList>
            <person name="Zahm M."/>
            <person name="Roques C."/>
            <person name="Cabau C."/>
            <person name="Klopp C."/>
            <person name="Donnadieu C."/>
            <person name="Jouanno E."/>
            <person name="Lampietro C."/>
            <person name="Louis A."/>
            <person name="Herpin A."/>
            <person name="Echchiki A."/>
            <person name="Berthelot C."/>
            <person name="Parey E."/>
            <person name="Roest-Crollius H."/>
            <person name="Braasch I."/>
            <person name="Postlethwait J."/>
            <person name="Bobe J."/>
            <person name="Montfort J."/>
            <person name="Bouchez O."/>
            <person name="Begum T."/>
            <person name="Mejri S."/>
            <person name="Adams A."/>
            <person name="Chen W.-J."/>
            <person name="Guiguen Y."/>
        </authorList>
    </citation>
    <scope>NUCLEOTIDE SEQUENCE</scope>
    <source>
        <strain evidence="11">YG-15Mar2019-1</strain>
        <tissue evidence="11">Brain</tissue>
    </source>
</reference>
<keyword evidence="5 7" id="KW-0371">Homeobox</keyword>
<dbReference type="PROSITE" id="PS00027">
    <property type="entry name" value="HOMEOBOX_1"/>
    <property type="match status" value="1"/>
</dbReference>
<dbReference type="AlphaFoldDB" id="A0A9D3TF78"/>
<dbReference type="SUPFAM" id="SSF46689">
    <property type="entry name" value="Homeodomain-like"/>
    <property type="match status" value="1"/>
</dbReference>
<evidence type="ECO:0000256" key="7">
    <source>
        <dbReference type="PROSITE-ProRule" id="PRU00108"/>
    </source>
</evidence>
<evidence type="ECO:0000313" key="11">
    <source>
        <dbReference type="EMBL" id="KAG7478146.1"/>
    </source>
</evidence>
<dbReference type="CDD" id="cd00086">
    <property type="entry name" value="homeodomain"/>
    <property type="match status" value="1"/>
</dbReference>
<evidence type="ECO:0000259" key="10">
    <source>
        <dbReference type="PROSITE" id="PS50071"/>
    </source>
</evidence>
<dbReference type="GO" id="GO:0000978">
    <property type="term" value="F:RNA polymerase II cis-regulatory region sequence-specific DNA binding"/>
    <property type="evidence" value="ECO:0007669"/>
    <property type="project" value="TreeGrafter"/>
</dbReference>
<comment type="subcellular location">
    <subcellularLocation>
        <location evidence="1 7 8">Nucleus</location>
    </subcellularLocation>
</comment>
<dbReference type="GO" id="GO:0001227">
    <property type="term" value="F:DNA-binding transcription repressor activity, RNA polymerase II-specific"/>
    <property type="evidence" value="ECO:0007669"/>
    <property type="project" value="TreeGrafter"/>
</dbReference>